<evidence type="ECO:0000313" key="1">
    <source>
        <dbReference type="EMBL" id="KZV16356.1"/>
    </source>
</evidence>
<protein>
    <submittedName>
        <fullName evidence="1">Transport and Golgi organization 2</fullName>
    </submittedName>
</protein>
<dbReference type="EMBL" id="KV019076">
    <property type="protein sequence ID" value="KZV16356.1"/>
    <property type="molecule type" value="Genomic_DNA"/>
</dbReference>
<name>A0A2Z7A4H1_9LAMI</name>
<keyword evidence="2" id="KW-1185">Reference proteome</keyword>
<dbReference type="AlphaFoldDB" id="A0A2Z7A4H1"/>
<evidence type="ECO:0000313" key="2">
    <source>
        <dbReference type="Proteomes" id="UP000250235"/>
    </source>
</evidence>
<sequence>MWPHRLVPCNHPFSPAPLQVEQPDHLLQIEQNPRAIQAVIVGNNMVFSGVQTLVRSSSLELVMVTSGQEVSLQEVKRVPTRGVPARGDGHLGSRGIPARGDIASTNVNY</sequence>
<organism evidence="1 2">
    <name type="scientific">Dorcoceras hygrometricum</name>
    <dbReference type="NCBI Taxonomy" id="472368"/>
    <lineage>
        <taxon>Eukaryota</taxon>
        <taxon>Viridiplantae</taxon>
        <taxon>Streptophyta</taxon>
        <taxon>Embryophyta</taxon>
        <taxon>Tracheophyta</taxon>
        <taxon>Spermatophyta</taxon>
        <taxon>Magnoliopsida</taxon>
        <taxon>eudicotyledons</taxon>
        <taxon>Gunneridae</taxon>
        <taxon>Pentapetalae</taxon>
        <taxon>asterids</taxon>
        <taxon>lamiids</taxon>
        <taxon>Lamiales</taxon>
        <taxon>Gesneriaceae</taxon>
        <taxon>Didymocarpoideae</taxon>
        <taxon>Trichosporeae</taxon>
        <taxon>Loxocarpinae</taxon>
        <taxon>Dorcoceras</taxon>
    </lineage>
</organism>
<proteinExistence type="predicted"/>
<dbReference type="Proteomes" id="UP000250235">
    <property type="component" value="Unassembled WGS sequence"/>
</dbReference>
<reference evidence="1 2" key="1">
    <citation type="journal article" date="2015" name="Proc. Natl. Acad. Sci. U.S.A.">
        <title>The resurrection genome of Boea hygrometrica: A blueprint for survival of dehydration.</title>
        <authorList>
            <person name="Xiao L."/>
            <person name="Yang G."/>
            <person name="Zhang L."/>
            <person name="Yang X."/>
            <person name="Zhao S."/>
            <person name="Ji Z."/>
            <person name="Zhou Q."/>
            <person name="Hu M."/>
            <person name="Wang Y."/>
            <person name="Chen M."/>
            <person name="Xu Y."/>
            <person name="Jin H."/>
            <person name="Xiao X."/>
            <person name="Hu G."/>
            <person name="Bao F."/>
            <person name="Hu Y."/>
            <person name="Wan P."/>
            <person name="Li L."/>
            <person name="Deng X."/>
            <person name="Kuang T."/>
            <person name="Xiang C."/>
            <person name="Zhu J.K."/>
            <person name="Oliver M.J."/>
            <person name="He Y."/>
        </authorList>
    </citation>
    <scope>NUCLEOTIDE SEQUENCE [LARGE SCALE GENOMIC DNA]</scope>
    <source>
        <strain evidence="2">cv. XS01</strain>
    </source>
</reference>
<accession>A0A2Z7A4H1</accession>
<gene>
    <name evidence="1" type="ORF">F511_12246</name>
</gene>